<protein>
    <submittedName>
        <fullName evidence="2">Uncharacterized protein</fullName>
    </submittedName>
</protein>
<proteinExistence type="predicted"/>
<reference evidence="2" key="1">
    <citation type="journal article" date="2014" name="Front. Microbiol.">
        <title>High frequency of phylogenetically diverse reductive dehalogenase-homologous genes in deep subseafloor sedimentary metagenomes.</title>
        <authorList>
            <person name="Kawai M."/>
            <person name="Futagami T."/>
            <person name="Toyoda A."/>
            <person name="Takaki Y."/>
            <person name="Nishi S."/>
            <person name="Hori S."/>
            <person name="Arai W."/>
            <person name="Tsubouchi T."/>
            <person name="Morono Y."/>
            <person name="Uchiyama I."/>
            <person name="Ito T."/>
            <person name="Fujiyama A."/>
            <person name="Inagaki F."/>
            <person name="Takami H."/>
        </authorList>
    </citation>
    <scope>NUCLEOTIDE SEQUENCE</scope>
    <source>
        <strain evidence="2">Expedition CK06-06</strain>
    </source>
</reference>
<sequence>MPSISHLLVFVELIVFDTRNSTNSINSRNTTNSRNTINPIA</sequence>
<organism evidence="2">
    <name type="scientific">marine sediment metagenome</name>
    <dbReference type="NCBI Taxonomy" id="412755"/>
    <lineage>
        <taxon>unclassified sequences</taxon>
        <taxon>metagenomes</taxon>
        <taxon>ecological metagenomes</taxon>
    </lineage>
</organism>
<feature type="region of interest" description="Disordered" evidence="1">
    <location>
        <begin position="22"/>
        <end position="41"/>
    </location>
</feature>
<evidence type="ECO:0000256" key="1">
    <source>
        <dbReference type="SAM" id="MobiDB-lite"/>
    </source>
</evidence>
<gene>
    <name evidence="2" type="ORF">S06H3_14325</name>
</gene>
<accession>X1NHN3</accession>
<dbReference type="EMBL" id="BARV01007005">
    <property type="protein sequence ID" value="GAI18189.1"/>
    <property type="molecule type" value="Genomic_DNA"/>
</dbReference>
<name>X1NHN3_9ZZZZ</name>
<comment type="caution">
    <text evidence="2">The sequence shown here is derived from an EMBL/GenBank/DDBJ whole genome shotgun (WGS) entry which is preliminary data.</text>
</comment>
<feature type="non-terminal residue" evidence="2">
    <location>
        <position position="41"/>
    </location>
</feature>
<evidence type="ECO:0000313" key="2">
    <source>
        <dbReference type="EMBL" id="GAI18189.1"/>
    </source>
</evidence>
<dbReference type="AlphaFoldDB" id="X1NHN3"/>